<dbReference type="Gene3D" id="1.20.1250.20">
    <property type="entry name" value="MFS general substrate transporter like domains"/>
    <property type="match status" value="1"/>
</dbReference>
<feature type="transmembrane region" description="Helical" evidence="4">
    <location>
        <begin position="306"/>
        <end position="328"/>
    </location>
</feature>
<feature type="transmembrane region" description="Helical" evidence="4">
    <location>
        <begin position="139"/>
        <end position="158"/>
    </location>
</feature>
<keyword evidence="3 4" id="KW-0472">Membrane</keyword>
<dbReference type="SUPFAM" id="SSF103473">
    <property type="entry name" value="MFS general substrate transporter"/>
    <property type="match status" value="1"/>
</dbReference>
<dbReference type="InterPro" id="IPR020846">
    <property type="entry name" value="MFS_dom"/>
</dbReference>
<feature type="transmembrane region" description="Helical" evidence="4">
    <location>
        <begin position="99"/>
        <end position="119"/>
    </location>
</feature>
<feature type="transmembrane region" description="Helical" evidence="4">
    <location>
        <begin position="281"/>
        <end position="300"/>
    </location>
</feature>
<feature type="transmembrane region" description="Helical" evidence="4">
    <location>
        <begin position="42"/>
        <end position="63"/>
    </location>
</feature>
<evidence type="ECO:0000259" key="5">
    <source>
        <dbReference type="PROSITE" id="PS50850"/>
    </source>
</evidence>
<dbReference type="PROSITE" id="PS50850">
    <property type="entry name" value="MFS"/>
    <property type="match status" value="1"/>
</dbReference>
<evidence type="ECO:0000256" key="4">
    <source>
        <dbReference type="SAM" id="Phobius"/>
    </source>
</evidence>
<feature type="transmembrane region" description="Helical" evidence="4">
    <location>
        <begin position="340"/>
        <end position="363"/>
    </location>
</feature>
<dbReference type="InterPro" id="IPR011701">
    <property type="entry name" value="MFS"/>
</dbReference>
<protein>
    <submittedName>
        <fullName evidence="6">MFS transporter</fullName>
    </submittedName>
</protein>
<proteinExistence type="predicted"/>
<dbReference type="PANTHER" id="PTHR23534:SF1">
    <property type="entry name" value="MAJOR FACILITATOR SUPERFAMILY PROTEIN"/>
    <property type="match status" value="1"/>
</dbReference>
<gene>
    <name evidence="6" type="ORF">FM038_005200</name>
</gene>
<sequence>METARMPFNVWVLTLAQAFAMSAAPMMMLLGGIIGAELAPSPILATLPIASMVVGVAISILPVTQLMRRFGRKKVFIGGSVLAGVAGLVAAYAAQEHNFILFCFSGTLLGSAGAIIQQYRFAAMESVAPELGAKATSRVLLGGLVAAFLGPELAVLGGDLVETPYVGAFLFLTMVSLLAGVTLSFYREDKPASSQTRNEAQGDTRPLRLILNQEQIWVAIAGAMIGFAMMSFVMTATPLHMHHIEHHSLADTKWVIQSHIIAMYLPSLFTGYLVEKLGVSRMMLTGLLAYFVTIVTALMGNDVLNYWAALVLLGLGWNLLFVGGTVLLPRCYRPNERFKVQAFNDTLVFGSQAIASLSAGWVIHQLGWQVLLVICIPFIGIQLILIAWWKFNKSKILGSKVSE</sequence>
<accession>A0ABX6V4Y6</accession>
<feature type="transmembrane region" description="Helical" evidence="4">
    <location>
        <begin position="75"/>
        <end position="93"/>
    </location>
</feature>
<evidence type="ECO:0000256" key="2">
    <source>
        <dbReference type="ARBA" id="ARBA00022989"/>
    </source>
</evidence>
<dbReference type="PANTHER" id="PTHR23534">
    <property type="entry name" value="MFS PERMEASE"/>
    <property type="match status" value="1"/>
</dbReference>
<dbReference type="RefSeq" id="WP_142872269.1">
    <property type="nucleotide sequence ID" value="NZ_CP045503.2"/>
</dbReference>
<dbReference type="Proteomes" id="UP000316416">
    <property type="component" value="Chromosome"/>
</dbReference>
<feature type="transmembrane region" description="Helical" evidence="4">
    <location>
        <begin position="12"/>
        <end position="36"/>
    </location>
</feature>
<feature type="transmembrane region" description="Helical" evidence="4">
    <location>
        <begin position="216"/>
        <end position="234"/>
    </location>
</feature>
<evidence type="ECO:0000256" key="1">
    <source>
        <dbReference type="ARBA" id="ARBA00022692"/>
    </source>
</evidence>
<keyword evidence="1 4" id="KW-0812">Transmembrane</keyword>
<feature type="transmembrane region" description="Helical" evidence="4">
    <location>
        <begin position="254"/>
        <end position="274"/>
    </location>
</feature>
<dbReference type="InterPro" id="IPR036259">
    <property type="entry name" value="MFS_trans_sf"/>
</dbReference>
<feature type="transmembrane region" description="Helical" evidence="4">
    <location>
        <begin position="369"/>
        <end position="389"/>
    </location>
</feature>
<feature type="transmembrane region" description="Helical" evidence="4">
    <location>
        <begin position="164"/>
        <end position="186"/>
    </location>
</feature>
<feature type="domain" description="Major facilitator superfamily (MFS) profile" evidence="5">
    <location>
        <begin position="214"/>
        <end position="403"/>
    </location>
</feature>
<name>A0ABX6V4Y6_9GAMM</name>
<reference evidence="6" key="1">
    <citation type="submission" date="2021-07" db="EMBL/GenBank/DDBJ databases">
        <title>Shewanella sp. YLB-07 whole genome sequence.</title>
        <authorList>
            <person name="Yu L."/>
        </authorList>
    </citation>
    <scope>NUCLEOTIDE SEQUENCE</scope>
    <source>
        <strain evidence="6">YLB-08</strain>
    </source>
</reference>
<keyword evidence="2 4" id="KW-1133">Transmembrane helix</keyword>
<dbReference type="EMBL" id="CP045503">
    <property type="protein sequence ID" value="QPG56895.1"/>
    <property type="molecule type" value="Genomic_DNA"/>
</dbReference>
<evidence type="ECO:0000313" key="6">
    <source>
        <dbReference type="EMBL" id="QPG56895.1"/>
    </source>
</evidence>
<evidence type="ECO:0000256" key="3">
    <source>
        <dbReference type="ARBA" id="ARBA00023136"/>
    </source>
</evidence>
<evidence type="ECO:0000313" key="7">
    <source>
        <dbReference type="Proteomes" id="UP000316416"/>
    </source>
</evidence>
<organism evidence="6 7">
    <name type="scientific">Shewanella eurypsychrophilus</name>
    <dbReference type="NCBI Taxonomy" id="2593656"/>
    <lineage>
        <taxon>Bacteria</taxon>
        <taxon>Pseudomonadati</taxon>
        <taxon>Pseudomonadota</taxon>
        <taxon>Gammaproteobacteria</taxon>
        <taxon>Alteromonadales</taxon>
        <taxon>Shewanellaceae</taxon>
        <taxon>Shewanella</taxon>
    </lineage>
</organism>
<keyword evidence="7" id="KW-1185">Reference proteome</keyword>
<dbReference type="Pfam" id="PF07690">
    <property type="entry name" value="MFS_1"/>
    <property type="match status" value="1"/>
</dbReference>